<dbReference type="OrthoDB" id="1737613at2759"/>
<dbReference type="PANTHER" id="PTHR43176:SF3">
    <property type="entry name" value="3-HYDROXYISOBUTYRYL-COA HYDROLASE, MITOCHONDRIAL"/>
    <property type="match status" value="1"/>
</dbReference>
<evidence type="ECO:0000256" key="8">
    <source>
        <dbReference type="ARBA" id="ARBA00022801"/>
    </source>
</evidence>
<dbReference type="Proteomes" id="UP000030746">
    <property type="component" value="Unassembled WGS sequence"/>
</dbReference>
<proteinExistence type="inferred from homology"/>
<dbReference type="InterPro" id="IPR032259">
    <property type="entry name" value="HIBYL-CoA-H"/>
</dbReference>
<comment type="pathway">
    <text evidence="3">Amino-acid degradation; L-valine degradation.</text>
</comment>
<dbReference type="Gene3D" id="3.90.226.10">
    <property type="entry name" value="2-enoyl-CoA Hydratase, Chain A, domain 1"/>
    <property type="match status" value="1"/>
</dbReference>
<comment type="function">
    <text evidence="10">Hydrolyzes 3-hydroxyisobutyryl-CoA (HIBYL-CoA), a saline catabolite. Has high activity toward isobutyryl-CoA. Could be an isobutyryl-CoA dehydrogenase that functions in valine catabolism. Also hydrolyzes 3-hydroxypropanoyl-CoA.</text>
</comment>
<evidence type="ECO:0000256" key="5">
    <source>
        <dbReference type="ARBA" id="ARBA00011915"/>
    </source>
</evidence>
<evidence type="ECO:0000256" key="2">
    <source>
        <dbReference type="ARBA" id="ARBA00004173"/>
    </source>
</evidence>
<dbReference type="OMA" id="EVFTMEY"/>
<dbReference type="PANTHER" id="PTHR43176">
    <property type="entry name" value="3-HYDROXYISOBUTYRYL-COA HYDROLASE-RELATED"/>
    <property type="match status" value="1"/>
</dbReference>
<gene>
    <name evidence="13" type="ORF">LOTGIDRAFT_177835</name>
</gene>
<accession>V4B5S6</accession>
<dbReference type="STRING" id="225164.V4B5S6"/>
<dbReference type="GO" id="GO:0005739">
    <property type="term" value="C:mitochondrion"/>
    <property type="evidence" value="ECO:0007669"/>
    <property type="project" value="UniProtKB-SubCell"/>
</dbReference>
<dbReference type="EMBL" id="KB200129">
    <property type="protein sequence ID" value="ESP02886.1"/>
    <property type="molecule type" value="Genomic_DNA"/>
</dbReference>
<evidence type="ECO:0000313" key="14">
    <source>
        <dbReference type="Proteomes" id="UP000030746"/>
    </source>
</evidence>
<dbReference type="NCBIfam" id="NF004127">
    <property type="entry name" value="PRK05617.1"/>
    <property type="match status" value="1"/>
</dbReference>
<dbReference type="GO" id="GO:0003860">
    <property type="term" value="F:3-hydroxyisobutyryl-CoA hydrolase activity"/>
    <property type="evidence" value="ECO:0007669"/>
    <property type="project" value="UniProtKB-EC"/>
</dbReference>
<dbReference type="InterPro" id="IPR029045">
    <property type="entry name" value="ClpP/crotonase-like_dom_sf"/>
</dbReference>
<name>V4B5S6_LOTGI</name>
<keyword evidence="7" id="KW-0101">Branched-chain amino acid catabolism</keyword>
<dbReference type="GO" id="GO:0006574">
    <property type="term" value="P:L-valine catabolic process"/>
    <property type="evidence" value="ECO:0007669"/>
    <property type="project" value="UniProtKB-UniPathway"/>
</dbReference>
<dbReference type="AlphaFoldDB" id="V4B5S6"/>
<dbReference type="UniPathway" id="UPA00362"/>
<dbReference type="CTD" id="20244238"/>
<evidence type="ECO:0000256" key="4">
    <source>
        <dbReference type="ARBA" id="ARBA00005254"/>
    </source>
</evidence>
<reference evidence="13 14" key="1">
    <citation type="journal article" date="2013" name="Nature">
        <title>Insights into bilaterian evolution from three spiralian genomes.</title>
        <authorList>
            <person name="Simakov O."/>
            <person name="Marletaz F."/>
            <person name="Cho S.J."/>
            <person name="Edsinger-Gonzales E."/>
            <person name="Havlak P."/>
            <person name="Hellsten U."/>
            <person name="Kuo D.H."/>
            <person name="Larsson T."/>
            <person name="Lv J."/>
            <person name="Arendt D."/>
            <person name="Savage R."/>
            <person name="Osoegawa K."/>
            <person name="de Jong P."/>
            <person name="Grimwood J."/>
            <person name="Chapman J.A."/>
            <person name="Shapiro H."/>
            <person name="Aerts A."/>
            <person name="Otillar R.P."/>
            <person name="Terry A.Y."/>
            <person name="Boore J.L."/>
            <person name="Grigoriev I.V."/>
            <person name="Lindberg D.R."/>
            <person name="Seaver E.C."/>
            <person name="Weisblat D.A."/>
            <person name="Putnam N.H."/>
            <person name="Rokhsar D.S."/>
        </authorList>
    </citation>
    <scope>NUCLEOTIDE SEQUENCE [LARGE SCALE GENOMIC DNA]</scope>
</reference>
<dbReference type="CDD" id="cd06558">
    <property type="entry name" value="crotonase-like"/>
    <property type="match status" value="1"/>
</dbReference>
<comment type="subcellular location">
    <subcellularLocation>
        <location evidence="2">Mitochondrion</location>
    </subcellularLocation>
</comment>
<evidence type="ECO:0000256" key="6">
    <source>
        <dbReference type="ARBA" id="ARBA00016714"/>
    </source>
</evidence>
<evidence type="ECO:0000256" key="1">
    <source>
        <dbReference type="ARBA" id="ARBA00001709"/>
    </source>
</evidence>
<dbReference type="HOGENOM" id="CLU_009834_22_1_1"/>
<evidence type="ECO:0000313" key="13">
    <source>
        <dbReference type="EMBL" id="ESP02886.1"/>
    </source>
</evidence>
<sequence>MSIGEHNDVISQTVNKMGMCILNRPKALNSLSFSMMRKLHPQLLKWENDPAISFVVLKGAGKAFCAGGDIKALTQTPEGINFFKEEYPLDYTIGTYKKPFISLITGITMGGGFGLSVHGKYRVASEKTMFAMPETSIGLVPDVGGGYVLPRLQGKLGIYLGLTGFRLKGRDVHLAGIATHFVDSNKVSTLEEELAALDNPDHNNIQNLLDQFHKESTKESHEFILEPKMEDINRSFSATTVEQIFTNLEKDGSEWALKQLETLKKMSPTSMKITLRQLKEGANLSLKECFYMENRLCQRCIEDHDLREGVRAVLIDKDQNPQWKPARLEDVTDERVDYYFSKLPDDRELVMQD</sequence>
<evidence type="ECO:0000259" key="12">
    <source>
        <dbReference type="Pfam" id="PF16113"/>
    </source>
</evidence>
<dbReference type="EC" id="3.1.2.4" evidence="5"/>
<comment type="similarity">
    <text evidence="4">Belongs to the enoyl-CoA hydratase/isomerase family.</text>
</comment>
<dbReference type="KEGG" id="lgi:LOTGIDRAFT_177835"/>
<dbReference type="Pfam" id="PF16113">
    <property type="entry name" value="ECH_2"/>
    <property type="match status" value="1"/>
</dbReference>
<dbReference type="SUPFAM" id="SSF52096">
    <property type="entry name" value="ClpP/crotonase"/>
    <property type="match status" value="1"/>
</dbReference>
<dbReference type="GeneID" id="20244238"/>
<dbReference type="InterPro" id="IPR045004">
    <property type="entry name" value="ECH_dom"/>
</dbReference>
<dbReference type="RefSeq" id="XP_009046356.1">
    <property type="nucleotide sequence ID" value="XM_009048108.1"/>
</dbReference>
<evidence type="ECO:0000256" key="7">
    <source>
        <dbReference type="ARBA" id="ARBA00022456"/>
    </source>
</evidence>
<evidence type="ECO:0000256" key="10">
    <source>
        <dbReference type="ARBA" id="ARBA00024871"/>
    </source>
</evidence>
<evidence type="ECO:0000256" key="3">
    <source>
        <dbReference type="ARBA" id="ARBA00005109"/>
    </source>
</evidence>
<protein>
    <recommendedName>
        <fullName evidence="6">3-hydroxyisobutyryl-CoA hydrolase, mitochondrial</fullName>
        <ecNumber evidence="5">3.1.2.4</ecNumber>
    </recommendedName>
    <alternativeName>
        <fullName evidence="11">3-hydroxyisobutyryl-coenzyme A hydrolase</fullName>
    </alternativeName>
</protein>
<evidence type="ECO:0000256" key="9">
    <source>
        <dbReference type="ARBA" id="ARBA00023128"/>
    </source>
</evidence>
<keyword evidence="8" id="KW-0378">Hydrolase</keyword>
<dbReference type="FunFam" id="3.90.226.10:FF:000026">
    <property type="entry name" value="3-hydroxyisobutyryl-CoA hydrolase, mitochondrial"/>
    <property type="match status" value="1"/>
</dbReference>
<keyword evidence="14" id="KW-1185">Reference proteome</keyword>
<feature type="domain" description="Enoyl-CoA hydratase/isomerase" evidence="12">
    <location>
        <begin position="18"/>
        <end position="340"/>
    </location>
</feature>
<evidence type="ECO:0000256" key="11">
    <source>
        <dbReference type="ARBA" id="ARBA00031181"/>
    </source>
</evidence>
<keyword evidence="9" id="KW-0496">Mitochondrion</keyword>
<organism evidence="13 14">
    <name type="scientific">Lottia gigantea</name>
    <name type="common">Giant owl limpet</name>
    <dbReference type="NCBI Taxonomy" id="225164"/>
    <lineage>
        <taxon>Eukaryota</taxon>
        <taxon>Metazoa</taxon>
        <taxon>Spiralia</taxon>
        <taxon>Lophotrochozoa</taxon>
        <taxon>Mollusca</taxon>
        <taxon>Gastropoda</taxon>
        <taxon>Patellogastropoda</taxon>
        <taxon>Lottioidea</taxon>
        <taxon>Lottiidae</taxon>
        <taxon>Lottia</taxon>
    </lineage>
</organism>
<comment type="catalytic activity">
    <reaction evidence="1">
        <text>3-hydroxy-2-methylpropanoyl-CoA + H2O = 3-hydroxy-2-methylpropanoate + CoA + H(+)</text>
        <dbReference type="Rhea" id="RHEA:20888"/>
        <dbReference type="ChEBI" id="CHEBI:11805"/>
        <dbReference type="ChEBI" id="CHEBI:15377"/>
        <dbReference type="ChEBI" id="CHEBI:15378"/>
        <dbReference type="ChEBI" id="CHEBI:57287"/>
        <dbReference type="ChEBI" id="CHEBI:57340"/>
        <dbReference type="EC" id="3.1.2.4"/>
    </reaction>
</comment>